<gene>
    <name evidence="1" type="ORF">ASZ90_013119</name>
</gene>
<name>A0A0W8F8N3_9ZZZZ</name>
<organism evidence="1">
    <name type="scientific">hydrocarbon metagenome</name>
    <dbReference type="NCBI Taxonomy" id="938273"/>
    <lineage>
        <taxon>unclassified sequences</taxon>
        <taxon>metagenomes</taxon>
        <taxon>ecological metagenomes</taxon>
    </lineage>
</organism>
<evidence type="ECO:0000313" key="1">
    <source>
        <dbReference type="EMBL" id="KUG17212.1"/>
    </source>
</evidence>
<sequence length="56" mass="6215">MIVTSSGNASQGERDTNERQTSKIIIIFVINPTTRELSDQICKPIVIALSDRCHTI</sequence>
<protein>
    <submittedName>
        <fullName evidence="1">Uncharacterized protein</fullName>
    </submittedName>
</protein>
<dbReference type="EMBL" id="LNQE01001458">
    <property type="protein sequence ID" value="KUG17212.1"/>
    <property type="molecule type" value="Genomic_DNA"/>
</dbReference>
<dbReference type="AlphaFoldDB" id="A0A0W8F8N3"/>
<accession>A0A0W8F8N3</accession>
<comment type="caution">
    <text evidence="1">The sequence shown here is derived from an EMBL/GenBank/DDBJ whole genome shotgun (WGS) entry which is preliminary data.</text>
</comment>
<proteinExistence type="predicted"/>
<reference evidence="1" key="1">
    <citation type="journal article" date="2015" name="Proc. Natl. Acad. Sci. U.S.A.">
        <title>Networks of energetic and metabolic interactions define dynamics in microbial communities.</title>
        <authorList>
            <person name="Embree M."/>
            <person name="Liu J.K."/>
            <person name="Al-Bassam M.M."/>
            <person name="Zengler K."/>
        </authorList>
    </citation>
    <scope>NUCLEOTIDE SEQUENCE</scope>
</reference>